<gene>
    <name evidence="1" type="ordered locus">SELR_pSRC300620</name>
</gene>
<dbReference type="PATRIC" id="fig|927704.6.peg.3376"/>
<proteinExistence type="predicted"/>
<keyword evidence="1" id="KW-0614">Plasmid</keyword>
<dbReference type="AlphaFoldDB" id="I0GWJ8"/>
<geneLocation type="plasmid" evidence="1 2">
    <name>pSRC3</name>
</geneLocation>
<dbReference type="RefSeq" id="WP_014426153.1">
    <property type="nucleotide sequence ID" value="NC_017073.1"/>
</dbReference>
<organism evidence="1 2">
    <name type="scientific">Selenomonas ruminantium subsp. lactilytica (strain NBRC 103574 / TAM6421)</name>
    <dbReference type="NCBI Taxonomy" id="927704"/>
    <lineage>
        <taxon>Bacteria</taxon>
        <taxon>Bacillati</taxon>
        <taxon>Bacillota</taxon>
        <taxon>Negativicutes</taxon>
        <taxon>Selenomonadales</taxon>
        <taxon>Selenomonadaceae</taxon>
        <taxon>Selenomonas</taxon>
    </lineage>
</organism>
<reference evidence="1 2" key="1">
    <citation type="submission" date="2011-10" db="EMBL/GenBank/DDBJ databases">
        <title>Whole genome sequence of Selenomonas ruminantium subsp. lactilytica TAM6421.</title>
        <authorList>
            <person name="Oguchi A."/>
            <person name="Ankai A."/>
            <person name="Kaneko J."/>
            <person name="Yamada-Narita S."/>
            <person name="Fukui S."/>
            <person name="Takahashi M."/>
            <person name="Onodera T."/>
            <person name="Kojima S."/>
            <person name="Fushimi T."/>
            <person name="Abe N."/>
            <person name="Kamio Y."/>
            <person name="Yamazaki S."/>
            <person name="Fujita N."/>
        </authorList>
    </citation>
    <scope>NUCLEOTIDE SEQUENCE [LARGE SCALE GENOMIC DNA]</scope>
    <source>
        <strain evidence="2">NBRC 103574 / TAM6421</strain>
        <plasmid evidence="1 2">pSRC3</plasmid>
    </source>
</reference>
<evidence type="ECO:0000313" key="2">
    <source>
        <dbReference type="Proteomes" id="UP000007887"/>
    </source>
</evidence>
<evidence type="ECO:0000313" key="1">
    <source>
        <dbReference type="EMBL" id="BAL85135.1"/>
    </source>
</evidence>
<accession>I0GWJ8</accession>
<protein>
    <submittedName>
        <fullName evidence="1">Uncharacterized protein</fullName>
    </submittedName>
</protein>
<name>I0GWJ8_SELRL</name>
<dbReference type="EMBL" id="AP012300">
    <property type="protein sequence ID" value="BAL85135.1"/>
    <property type="molecule type" value="Genomic_DNA"/>
</dbReference>
<sequence length="84" mass="9882">MKIYTLHHCDEWCTWDSMEMADEYFRDNEEGRRKLLERITEEIESGSIELIGDIGFLNLDISCGNIRNANDRLKYAYINTMEAA</sequence>
<dbReference type="Proteomes" id="UP000007887">
    <property type="component" value="Plasmid pSRC3"/>
</dbReference>
<dbReference type="KEGG" id="sri:SELR_pSRC300620"/>
<dbReference type="HOGENOM" id="CLU_2525657_0_0_9"/>